<sequence length="241" mass="25573">MNQAEVVQYSNSNEKLRAFLKGAAAIIPLTVAVLPWGILTGSLAIESGFDPIQSQALSGIIFAGAVQLAIMGMIQAGVGLSSILISALLITSRHFLYSMVMRKNISPLPLRWRLTLGFLLTDELFAIANPGQLKRFDRWYTLGGGLCFYLGWNLATLGGIVAGESIENLDALGLDFAIAATFIALVIPTIKNASVLVCVLTALVTSVICETMHIQAGLLISAPLAMLTGFAYAKATAKGED</sequence>
<evidence type="ECO:0000256" key="8">
    <source>
        <dbReference type="SAM" id="Phobius"/>
    </source>
</evidence>
<evidence type="ECO:0000256" key="6">
    <source>
        <dbReference type="ARBA" id="ARBA00022989"/>
    </source>
</evidence>
<name>A0A081KCJ8_9GAMM</name>
<keyword evidence="4" id="KW-1003">Cell membrane</keyword>
<feature type="transmembrane region" description="Helical" evidence="8">
    <location>
        <begin position="59"/>
        <end position="90"/>
    </location>
</feature>
<evidence type="ECO:0000313" key="9">
    <source>
        <dbReference type="EMBL" id="KEI71874.1"/>
    </source>
</evidence>
<dbReference type="PANTHER" id="PTHR34979">
    <property type="entry name" value="INNER MEMBRANE PROTEIN YGAZ"/>
    <property type="match status" value="1"/>
</dbReference>
<evidence type="ECO:0000313" key="10">
    <source>
        <dbReference type="Proteomes" id="UP000027997"/>
    </source>
</evidence>
<feature type="transmembrane region" description="Helical" evidence="8">
    <location>
        <begin position="216"/>
        <end position="233"/>
    </location>
</feature>
<evidence type="ECO:0000256" key="2">
    <source>
        <dbReference type="ARBA" id="ARBA00010735"/>
    </source>
</evidence>
<comment type="similarity">
    <text evidence="2">Belongs to the AzlC family.</text>
</comment>
<comment type="subcellular location">
    <subcellularLocation>
        <location evidence="1">Cell membrane</location>
        <topology evidence="1">Multi-pass membrane protein</topology>
    </subcellularLocation>
</comment>
<dbReference type="PANTHER" id="PTHR34979:SF1">
    <property type="entry name" value="INNER MEMBRANE PROTEIN YGAZ"/>
    <property type="match status" value="1"/>
</dbReference>
<evidence type="ECO:0000256" key="7">
    <source>
        <dbReference type="ARBA" id="ARBA00023136"/>
    </source>
</evidence>
<reference evidence="9 10" key="1">
    <citation type="submission" date="2014-06" db="EMBL/GenBank/DDBJ databases">
        <title>Whole Genome Sequences of Three Symbiotic Endozoicomonas Bacteria.</title>
        <authorList>
            <person name="Neave M.J."/>
            <person name="Apprill A."/>
            <person name="Voolstra C.R."/>
        </authorList>
    </citation>
    <scope>NUCLEOTIDE SEQUENCE [LARGE SCALE GENOMIC DNA]</scope>
    <source>
        <strain evidence="9 10">DSM 22380</strain>
    </source>
</reference>
<keyword evidence="5 8" id="KW-0812">Transmembrane</keyword>
<proteinExistence type="inferred from homology"/>
<dbReference type="Pfam" id="PF03591">
    <property type="entry name" value="AzlC"/>
    <property type="match status" value="1"/>
</dbReference>
<feature type="transmembrane region" description="Helical" evidence="8">
    <location>
        <begin position="18"/>
        <end position="39"/>
    </location>
</feature>
<feature type="transmembrane region" description="Helical" evidence="8">
    <location>
        <begin position="140"/>
        <end position="162"/>
    </location>
</feature>
<protein>
    <submittedName>
        <fullName evidence="9">Branched-chain amino acid ABC transporter permease</fullName>
    </submittedName>
</protein>
<evidence type="ECO:0000256" key="1">
    <source>
        <dbReference type="ARBA" id="ARBA00004651"/>
    </source>
</evidence>
<evidence type="ECO:0000256" key="5">
    <source>
        <dbReference type="ARBA" id="ARBA00022692"/>
    </source>
</evidence>
<dbReference type="eggNOG" id="COG1296">
    <property type="taxonomic scope" value="Bacteria"/>
</dbReference>
<organism evidence="9 10">
    <name type="scientific">Endozoicomonas elysicola</name>
    <dbReference type="NCBI Taxonomy" id="305900"/>
    <lineage>
        <taxon>Bacteria</taxon>
        <taxon>Pseudomonadati</taxon>
        <taxon>Pseudomonadota</taxon>
        <taxon>Gammaproteobacteria</taxon>
        <taxon>Oceanospirillales</taxon>
        <taxon>Endozoicomonadaceae</taxon>
        <taxon>Endozoicomonas</taxon>
    </lineage>
</organism>
<comment type="caution">
    <text evidence="9">The sequence shown here is derived from an EMBL/GenBank/DDBJ whole genome shotgun (WGS) entry which is preliminary data.</text>
</comment>
<accession>A0A081KCJ8</accession>
<dbReference type="RefSeq" id="WP_020583608.1">
    <property type="nucleotide sequence ID" value="NZ_JOJP01000001.1"/>
</dbReference>
<dbReference type="GO" id="GO:0005886">
    <property type="term" value="C:plasma membrane"/>
    <property type="evidence" value="ECO:0007669"/>
    <property type="project" value="UniProtKB-SubCell"/>
</dbReference>
<keyword evidence="7 8" id="KW-0472">Membrane</keyword>
<dbReference type="Proteomes" id="UP000027997">
    <property type="component" value="Unassembled WGS sequence"/>
</dbReference>
<dbReference type="InterPro" id="IPR011606">
    <property type="entry name" value="Brnchd-chn_aa_trnsp_permease"/>
</dbReference>
<dbReference type="EMBL" id="JOJP01000001">
    <property type="protein sequence ID" value="KEI71874.1"/>
    <property type="molecule type" value="Genomic_DNA"/>
</dbReference>
<feature type="transmembrane region" description="Helical" evidence="8">
    <location>
        <begin position="169"/>
        <end position="187"/>
    </location>
</feature>
<dbReference type="AlphaFoldDB" id="A0A081KCJ8"/>
<dbReference type="STRING" id="305900.GV64_15035"/>
<gene>
    <name evidence="9" type="ORF">GV64_15035</name>
</gene>
<dbReference type="GO" id="GO:1903785">
    <property type="term" value="P:L-valine transmembrane transport"/>
    <property type="evidence" value="ECO:0007669"/>
    <property type="project" value="TreeGrafter"/>
</dbReference>
<evidence type="ECO:0000256" key="3">
    <source>
        <dbReference type="ARBA" id="ARBA00022448"/>
    </source>
</evidence>
<evidence type="ECO:0000256" key="4">
    <source>
        <dbReference type="ARBA" id="ARBA00022475"/>
    </source>
</evidence>
<keyword evidence="10" id="KW-1185">Reference proteome</keyword>
<keyword evidence="6 8" id="KW-1133">Transmembrane helix</keyword>
<keyword evidence="3" id="KW-0813">Transport</keyword>